<proteinExistence type="predicted"/>
<gene>
    <name evidence="1" type="ORF">Tco_0988277</name>
</gene>
<reference evidence="1" key="1">
    <citation type="journal article" date="2022" name="Int. J. Mol. Sci.">
        <title>Draft Genome of Tanacetum Coccineum: Genomic Comparison of Closely Related Tanacetum-Family Plants.</title>
        <authorList>
            <person name="Yamashiro T."/>
            <person name="Shiraishi A."/>
            <person name="Nakayama K."/>
            <person name="Satake H."/>
        </authorList>
    </citation>
    <scope>NUCLEOTIDE SEQUENCE</scope>
</reference>
<evidence type="ECO:0000313" key="2">
    <source>
        <dbReference type="Proteomes" id="UP001151760"/>
    </source>
</evidence>
<comment type="caution">
    <text evidence="1">The sequence shown here is derived from an EMBL/GenBank/DDBJ whole genome shotgun (WGS) entry which is preliminary data.</text>
</comment>
<protein>
    <submittedName>
        <fullName evidence="1">Uncharacterized protein</fullName>
    </submittedName>
</protein>
<dbReference type="EMBL" id="BQNB010016567">
    <property type="protein sequence ID" value="GJT53223.1"/>
    <property type="molecule type" value="Genomic_DNA"/>
</dbReference>
<reference evidence="1" key="2">
    <citation type="submission" date="2022-01" db="EMBL/GenBank/DDBJ databases">
        <authorList>
            <person name="Yamashiro T."/>
            <person name="Shiraishi A."/>
            <person name="Satake H."/>
            <person name="Nakayama K."/>
        </authorList>
    </citation>
    <scope>NUCLEOTIDE SEQUENCE</scope>
</reference>
<keyword evidence="2" id="KW-1185">Reference proteome</keyword>
<evidence type="ECO:0000313" key="1">
    <source>
        <dbReference type="EMBL" id="GJT53223.1"/>
    </source>
</evidence>
<dbReference type="Proteomes" id="UP001151760">
    <property type="component" value="Unassembled WGS sequence"/>
</dbReference>
<accession>A0ABQ5ER82</accession>
<name>A0ABQ5ER82_9ASTR</name>
<sequence length="103" mass="11230">MVKILSTIIWTSKSGQYSLTKRLEFNHSFGQDLLRENTDPVRSNQRIRPTAPSVPLKLIGIAMLAACASRATETLSSTSFLMAALSHAGTSETTSLWESISTT</sequence>
<organism evidence="1 2">
    <name type="scientific">Tanacetum coccineum</name>
    <dbReference type="NCBI Taxonomy" id="301880"/>
    <lineage>
        <taxon>Eukaryota</taxon>
        <taxon>Viridiplantae</taxon>
        <taxon>Streptophyta</taxon>
        <taxon>Embryophyta</taxon>
        <taxon>Tracheophyta</taxon>
        <taxon>Spermatophyta</taxon>
        <taxon>Magnoliopsida</taxon>
        <taxon>eudicotyledons</taxon>
        <taxon>Gunneridae</taxon>
        <taxon>Pentapetalae</taxon>
        <taxon>asterids</taxon>
        <taxon>campanulids</taxon>
        <taxon>Asterales</taxon>
        <taxon>Asteraceae</taxon>
        <taxon>Asteroideae</taxon>
        <taxon>Anthemideae</taxon>
        <taxon>Anthemidinae</taxon>
        <taxon>Tanacetum</taxon>
    </lineage>
</organism>